<gene>
    <name evidence="1" type="ORF">V9T40_006123</name>
</gene>
<dbReference type="EMBL" id="JBBCAQ010000003">
    <property type="protein sequence ID" value="KAK7604937.1"/>
    <property type="molecule type" value="Genomic_DNA"/>
</dbReference>
<protein>
    <submittedName>
        <fullName evidence="1">Uncharacterized protein</fullName>
    </submittedName>
</protein>
<name>A0AAN9YBB2_9HEMI</name>
<dbReference type="Proteomes" id="UP001367676">
    <property type="component" value="Unassembled WGS sequence"/>
</dbReference>
<evidence type="ECO:0000313" key="1">
    <source>
        <dbReference type="EMBL" id="KAK7604937.1"/>
    </source>
</evidence>
<dbReference type="AlphaFoldDB" id="A0AAN9YBB2"/>
<keyword evidence="2" id="KW-1185">Reference proteome</keyword>
<sequence length="161" mass="18569">MLENVIQLPEEEFNISIFYTLKQFMEITTTISMFYQVIVNAPQMIDGDAVAVIEDILPILNLFDATAKDWTICLNFKMKSTDRKLFTLTAYICYCKDLNTRLLLGRQCLWDYDAVLHVKNETLDILHPDSESRVEIPGIQFNTQESVLAMEPPEIPVEDKT</sequence>
<organism evidence="1 2">
    <name type="scientific">Parthenolecanium corni</name>
    <dbReference type="NCBI Taxonomy" id="536013"/>
    <lineage>
        <taxon>Eukaryota</taxon>
        <taxon>Metazoa</taxon>
        <taxon>Ecdysozoa</taxon>
        <taxon>Arthropoda</taxon>
        <taxon>Hexapoda</taxon>
        <taxon>Insecta</taxon>
        <taxon>Pterygota</taxon>
        <taxon>Neoptera</taxon>
        <taxon>Paraneoptera</taxon>
        <taxon>Hemiptera</taxon>
        <taxon>Sternorrhyncha</taxon>
        <taxon>Coccoidea</taxon>
        <taxon>Coccidae</taxon>
        <taxon>Parthenolecanium</taxon>
    </lineage>
</organism>
<proteinExistence type="predicted"/>
<evidence type="ECO:0000313" key="2">
    <source>
        <dbReference type="Proteomes" id="UP001367676"/>
    </source>
</evidence>
<accession>A0AAN9YBB2</accession>
<comment type="caution">
    <text evidence="1">The sequence shown here is derived from an EMBL/GenBank/DDBJ whole genome shotgun (WGS) entry which is preliminary data.</text>
</comment>
<reference evidence="1 2" key="1">
    <citation type="submission" date="2024-03" db="EMBL/GenBank/DDBJ databases">
        <title>Adaptation during the transition from Ophiocordyceps entomopathogen to insect associate is accompanied by gene loss and intensified selection.</title>
        <authorList>
            <person name="Ward C.M."/>
            <person name="Onetto C.A."/>
            <person name="Borneman A.R."/>
        </authorList>
    </citation>
    <scope>NUCLEOTIDE SEQUENCE [LARGE SCALE GENOMIC DNA]</scope>
    <source>
        <strain evidence="1">AWRI1</strain>
        <tissue evidence="1">Single Adult Female</tissue>
    </source>
</reference>